<dbReference type="Proteomes" id="UP000515150">
    <property type="component" value="Chromosome 1"/>
</dbReference>
<dbReference type="OrthoDB" id="8961033at2759"/>
<keyword evidence="1" id="KW-1185">Reference proteome</keyword>
<sequence length="355" mass="40640">MVQLQLCSLEHLMSSGYGRPYPRHGLQLLFWFANNCVTFEQVGLVLIIRLVSDCQPEKGSYGFHWFGNAEQLLPVMSRPRRSNSKKQTMYFEVGNLNTETYPGSADLPKYVSENYSSDGYRGISNTDRIIISYQVRSRLVEAVYITEHDGSGSGRFSFEKTYQISTALIQALQSTLLDITTFLTQMGYYAQTGECQSYNTVDVIYPDLSGHQTLQPYTLYTAGTNQNYDLAFFSETFQQQASGYNQHTHYITQDNSQQLAAFREMQAQFRTARYSLHGWYKPCEGFDEKAKKGKGGGGFSWVQLLLGAGALYLAVQCFRWLRSWCEHGFNQNVLKRTSWTSPCFKQTHVMLDYVY</sequence>
<evidence type="ECO:0000313" key="2">
    <source>
        <dbReference type="RefSeq" id="XP_028999342.1"/>
    </source>
</evidence>
<name>A0A6P7LZH5_BETSP</name>
<protein>
    <submittedName>
        <fullName evidence="2">Uncharacterized protein LOC114851789 isoform X1</fullName>
    </submittedName>
</protein>
<dbReference type="PANTHER" id="PTHR38706:SF2">
    <property type="match status" value="1"/>
</dbReference>
<evidence type="ECO:0000313" key="1">
    <source>
        <dbReference type="Proteomes" id="UP000515150"/>
    </source>
</evidence>
<dbReference type="KEGG" id="bspl:114851789"/>
<dbReference type="PANTHER" id="PTHR38706">
    <property type="entry name" value="SI:CH211-198C19.1-RELATED"/>
    <property type="match status" value="1"/>
</dbReference>
<proteinExistence type="predicted"/>
<dbReference type="InParanoid" id="A0A6P7LZH5"/>
<organism evidence="1 2">
    <name type="scientific">Betta splendens</name>
    <name type="common">Siamese fighting fish</name>
    <dbReference type="NCBI Taxonomy" id="158456"/>
    <lineage>
        <taxon>Eukaryota</taxon>
        <taxon>Metazoa</taxon>
        <taxon>Chordata</taxon>
        <taxon>Craniata</taxon>
        <taxon>Vertebrata</taxon>
        <taxon>Euteleostomi</taxon>
        <taxon>Actinopterygii</taxon>
        <taxon>Neopterygii</taxon>
        <taxon>Teleostei</taxon>
        <taxon>Neoteleostei</taxon>
        <taxon>Acanthomorphata</taxon>
        <taxon>Anabantaria</taxon>
        <taxon>Anabantiformes</taxon>
        <taxon>Anabantoidei</taxon>
        <taxon>Osphronemidae</taxon>
        <taxon>Betta</taxon>
    </lineage>
</organism>
<reference evidence="2" key="1">
    <citation type="submission" date="2025-08" db="UniProtKB">
        <authorList>
            <consortium name="RefSeq"/>
        </authorList>
    </citation>
    <scope>IDENTIFICATION</scope>
</reference>
<dbReference type="GeneID" id="114851789"/>
<gene>
    <name evidence="2" type="primary">LOC114851789</name>
</gene>
<dbReference type="RefSeq" id="XP_028999342.1">
    <property type="nucleotide sequence ID" value="XM_029143509.3"/>
</dbReference>
<dbReference type="AlphaFoldDB" id="A0A6P7LZH5"/>
<accession>A0A6P7LZH5</accession>